<name>A0ABR2BHU2_9ROSI</name>
<reference evidence="2 3" key="1">
    <citation type="journal article" date="2024" name="G3 (Bethesda)">
        <title>Genome assembly of Hibiscus sabdariffa L. provides insights into metabolisms of medicinal natural products.</title>
        <authorList>
            <person name="Kim T."/>
        </authorList>
    </citation>
    <scope>NUCLEOTIDE SEQUENCE [LARGE SCALE GENOMIC DNA]</scope>
    <source>
        <strain evidence="2">TK-2024</strain>
        <tissue evidence="2">Old leaves</tissue>
    </source>
</reference>
<comment type="caution">
    <text evidence="2">The sequence shown here is derived from an EMBL/GenBank/DDBJ whole genome shotgun (WGS) entry which is preliminary data.</text>
</comment>
<organism evidence="2 3">
    <name type="scientific">Hibiscus sabdariffa</name>
    <name type="common">roselle</name>
    <dbReference type="NCBI Taxonomy" id="183260"/>
    <lineage>
        <taxon>Eukaryota</taxon>
        <taxon>Viridiplantae</taxon>
        <taxon>Streptophyta</taxon>
        <taxon>Embryophyta</taxon>
        <taxon>Tracheophyta</taxon>
        <taxon>Spermatophyta</taxon>
        <taxon>Magnoliopsida</taxon>
        <taxon>eudicotyledons</taxon>
        <taxon>Gunneridae</taxon>
        <taxon>Pentapetalae</taxon>
        <taxon>rosids</taxon>
        <taxon>malvids</taxon>
        <taxon>Malvales</taxon>
        <taxon>Malvaceae</taxon>
        <taxon>Malvoideae</taxon>
        <taxon>Hibiscus</taxon>
    </lineage>
</organism>
<gene>
    <name evidence="2" type="ORF">V6N12_073559</name>
</gene>
<dbReference type="EMBL" id="JBBPBM010000117">
    <property type="protein sequence ID" value="KAK8506606.1"/>
    <property type="molecule type" value="Genomic_DNA"/>
</dbReference>
<sequence length="76" mass="8945">MRKAWRNRRPKAHALPEPNMIPSLRRVQLSPHGNGPDQKHGRRRPRVTTRPLKGEQEQNIGRIRRNNGKKSKGRKR</sequence>
<evidence type="ECO:0000256" key="1">
    <source>
        <dbReference type="SAM" id="MobiDB-lite"/>
    </source>
</evidence>
<protein>
    <submittedName>
        <fullName evidence="2">Uncharacterized protein</fullName>
    </submittedName>
</protein>
<dbReference type="Proteomes" id="UP001472677">
    <property type="component" value="Unassembled WGS sequence"/>
</dbReference>
<feature type="compositionally biased region" description="Basic residues" evidence="1">
    <location>
        <begin position="1"/>
        <end position="12"/>
    </location>
</feature>
<evidence type="ECO:0000313" key="2">
    <source>
        <dbReference type="EMBL" id="KAK8506606.1"/>
    </source>
</evidence>
<feature type="region of interest" description="Disordered" evidence="1">
    <location>
        <begin position="1"/>
        <end position="76"/>
    </location>
</feature>
<evidence type="ECO:0000313" key="3">
    <source>
        <dbReference type="Proteomes" id="UP001472677"/>
    </source>
</evidence>
<keyword evidence="3" id="KW-1185">Reference proteome</keyword>
<proteinExistence type="predicted"/>
<feature type="compositionally biased region" description="Basic residues" evidence="1">
    <location>
        <begin position="62"/>
        <end position="76"/>
    </location>
</feature>
<accession>A0ABR2BHU2</accession>